<evidence type="ECO:0000256" key="6">
    <source>
        <dbReference type="ARBA" id="ARBA00022449"/>
    </source>
</evidence>
<evidence type="ECO:0000256" key="10">
    <source>
        <dbReference type="ARBA" id="ARBA00023065"/>
    </source>
</evidence>
<feature type="transmembrane region" description="Helical" evidence="13">
    <location>
        <begin position="53"/>
        <end position="79"/>
    </location>
</feature>
<evidence type="ECO:0000256" key="11">
    <source>
        <dbReference type="ARBA" id="ARBA00023136"/>
    </source>
</evidence>
<keyword evidence="7" id="KW-1003">Cell membrane</keyword>
<dbReference type="GO" id="GO:0006811">
    <property type="term" value="P:monoatomic ion transport"/>
    <property type="evidence" value="ECO:0007669"/>
    <property type="project" value="UniProtKB-KW"/>
</dbReference>
<comment type="function">
    <text evidence="1">Multidrug efflux pump.</text>
</comment>
<dbReference type="GO" id="GO:0015297">
    <property type="term" value="F:antiporter activity"/>
    <property type="evidence" value="ECO:0007669"/>
    <property type="project" value="UniProtKB-KW"/>
</dbReference>
<evidence type="ECO:0000256" key="7">
    <source>
        <dbReference type="ARBA" id="ARBA00022475"/>
    </source>
</evidence>
<dbReference type="InterPro" id="IPR048279">
    <property type="entry name" value="MdtK-like"/>
</dbReference>
<feature type="transmembrane region" description="Helical" evidence="13">
    <location>
        <begin position="99"/>
        <end position="124"/>
    </location>
</feature>
<keyword evidence="11 13" id="KW-0472">Membrane</keyword>
<evidence type="ECO:0000256" key="9">
    <source>
        <dbReference type="ARBA" id="ARBA00022989"/>
    </source>
</evidence>
<dbReference type="InterPro" id="IPR050222">
    <property type="entry name" value="MATE_MdtK"/>
</dbReference>
<reference evidence="14" key="1">
    <citation type="journal article" date="2021" name="PeerJ">
        <title>Extensive microbial diversity within the chicken gut microbiome revealed by metagenomics and culture.</title>
        <authorList>
            <person name="Gilroy R."/>
            <person name="Ravi A."/>
            <person name="Getino M."/>
            <person name="Pursley I."/>
            <person name="Horton D.L."/>
            <person name="Alikhan N.F."/>
            <person name="Baker D."/>
            <person name="Gharbi K."/>
            <person name="Hall N."/>
            <person name="Watson M."/>
            <person name="Adriaenssens E.M."/>
            <person name="Foster-Nyarko E."/>
            <person name="Jarju S."/>
            <person name="Secka A."/>
            <person name="Antonio M."/>
            <person name="Oren A."/>
            <person name="Chaudhuri R.R."/>
            <person name="La Ragione R."/>
            <person name="Hildebrand F."/>
            <person name="Pallen M.J."/>
        </authorList>
    </citation>
    <scope>NUCLEOTIDE SEQUENCE</scope>
    <source>
        <strain evidence="14">ChiBcec1-1630</strain>
    </source>
</reference>
<dbReference type="Pfam" id="PF01554">
    <property type="entry name" value="MatE"/>
    <property type="match status" value="2"/>
</dbReference>
<protein>
    <recommendedName>
        <fullName evidence="4">Probable multidrug resistance protein NorM</fullName>
    </recommendedName>
    <alternativeName>
        <fullName evidence="12">Multidrug-efflux transporter</fullName>
    </alternativeName>
</protein>
<dbReference type="GO" id="GO:0005886">
    <property type="term" value="C:plasma membrane"/>
    <property type="evidence" value="ECO:0007669"/>
    <property type="project" value="UniProtKB-SubCell"/>
</dbReference>
<evidence type="ECO:0000313" key="15">
    <source>
        <dbReference type="Proteomes" id="UP000823922"/>
    </source>
</evidence>
<organism evidence="14 15">
    <name type="scientific">Candidatus Eisenbergiella intestinigallinarum</name>
    <dbReference type="NCBI Taxonomy" id="2838549"/>
    <lineage>
        <taxon>Bacteria</taxon>
        <taxon>Bacillati</taxon>
        <taxon>Bacillota</taxon>
        <taxon>Clostridia</taxon>
        <taxon>Lachnospirales</taxon>
        <taxon>Lachnospiraceae</taxon>
        <taxon>Eisenbergiella</taxon>
    </lineage>
</organism>
<evidence type="ECO:0000256" key="3">
    <source>
        <dbReference type="ARBA" id="ARBA00010199"/>
    </source>
</evidence>
<feature type="transmembrane region" description="Helical" evidence="13">
    <location>
        <begin position="365"/>
        <end position="389"/>
    </location>
</feature>
<dbReference type="InterPro" id="IPR002528">
    <property type="entry name" value="MATE_fam"/>
</dbReference>
<keyword evidence="8 13" id="KW-0812">Transmembrane</keyword>
<comment type="caution">
    <text evidence="14">The sequence shown here is derived from an EMBL/GenBank/DDBJ whole genome shotgun (WGS) entry which is preliminary data.</text>
</comment>
<dbReference type="EMBL" id="DWVS01000036">
    <property type="protein sequence ID" value="HJC86731.1"/>
    <property type="molecule type" value="Genomic_DNA"/>
</dbReference>
<keyword evidence="6" id="KW-0050">Antiport</keyword>
<evidence type="ECO:0000256" key="8">
    <source>
        <dbReference type="ARBA" id="ARBA00022692"/>
    </source>
</evidence>
<feature type="transmembrane region" description="Helical" evidence="13">
    <location>
        <begin position="401"/>
        <end position="425"/>
    </location>
</feature>
<evidence type="ECO:0000256" key="12">
    <source>
        <dbReference type="ARBA" id="ARBA00031636"/>
    </source>
</evidence>
<feature type="transmembrane region" description="Helical" evidence="13">
    <location>
        <begin position="169"/>
        <end position="187"/>
    </location>
</feature>
<dbReference type="PANTHER" id="PTHR43298:SF2">
    <property type="entry name" value="FMN_FAD EXPORTER YEEO-RELATED"/>
    <property type="match status" value="1"/>
</dbReference>
<accession>A0A9D2QFN5</accession>
<evidence type="ECO:0000256" key="5">
    <source>
        <dbReference type="ARBA" id="ARBA00022448"/>
    </source>
</evidence>
<dbReference type="CDD" id="cd13137">
    <property type="entry name" value="MATE_NorM_like"/>
    <property type="match status" value="1"/>
</dbReference>
<evidence type="ECO:0000313" key="14">
    <source>
        <dbReference type="EMBL" id="HJC86731.1"/>
    </source>
</evidence>
<evidence type="ECO:0000256" key="1">
    <source>
        <dbReference type="ARBA" id="ARBA00003408"/>
    </source>
</evidence>
<evidence type="ECO:0000256" key="13">
    <source>
        <dbReference type="SAM" id="Phobius"/>
    </source>
</evidence>
<dbReference type="PANTHER" id="PTHR43298">
    <property type="entry name" value="MULTIDRUG RESISTANCE PROTEIN NORM-RELATED"/>
    <property type="match status" value="1"/>
</dbReference>
<comment type="similarity">
    <text evidence="3">Belongs to the multi antimicrobial extrusion (MATE) (TC 2.A.66.1) family.</text>
</comment>
<feature type="transmembrane region" description="Helical" evidence="13">
    <location>
        <begin position="136"/>
        <end position="157"/>
    </location>
</feature>
<reference evidence="14" key="2">
    <citation type="submission" date="2021-04" db="EMBL/GenBank/DDBJ databases">
        <authorList>
            <person name="Gilroy R."/>
        </authorList>
    </citation>
    <scope>NUCLEOTIDE SEQUENCE</scope>
    <source>
        <strain evidence="14">ChiBcec1-1630</strain>
    </source>
</reference>
<feature type="transmembrane region" description="Helical" evidence="13">
    <location>
        <begin position="333"/>
        <end position="353"/>
    </location>
</feature>
<gene>
    <name evidence="14" type="ORF">H9926_01770</name>
</gene>
<keyword evidence="5" id="KW-0813">Transport</keyword>
<keyword evidence="9 13" id="KW-1133">Transmembrane helix</keyword>
<dbReference type="PIRSF" id="PIRSF006603">
    <property type="entry name" value="DinF"/>
    <property type="match status" value="1"/>
</dbReference>
<keyword evidence="10" id="KW-0406">Ion transport</keyword>
<evidence type="ECO:0000256" key="4">
    <source>
        <dbReference type="ARBA" id="ARBA00020268"/>
    </source>
</evidence>
<dbReference type="NCBIfam" id="TIGR00797">
    <property type="entry name" value="matE"/>
    <property type="match status" value="1"/>
</dbReference>
<dbReference type="GO" id="GO:0042910">
    <property type="term" value="F:xenobiotic transmembrane transporter activity"/>
    <property type="evidence" value="ECO:0007669"/>
    <property type="project" value="InterPro"/>
</dbReference>
<sequence>MNRVKSYYRENRAIFQTIFFLSWPAVVEQALQTLVQYIDTAMVGRLGAQASAAVGLTSTMTWLVNAPLFAMGIGVLSSIAESIGAGEGEKARRYGIQSLYFAVALGLILGILMVGISPFLPVWLGADPELYRDASLYFGICCSPMIFRAFSVILGSVMRGAGDTRSPMIANILMNLTNIVLNFFLIYDTRPVHPGGLALTIPGAGLGVVGAAIGTAVSYCVGGIFMIVVYWRNRILSPKGYPLHFDRSLAAKCLRIGTPVAMERISACLGQVVFTSLVTRLGTLALATHSIAITAEQAFYIPGYGMQAAASTMAGNALGKQDEKEFRQVTKTIAAIAVALMTVTGALLFAFPGQMMSLFTEDAQVIAGGITVLRIVAVSEPMFAALIIFEGVFNGIGDTRAPFVFSIISMWGVRIAGTCLCVIFLHAGLELVWVCMVGDNVTRCLLLGHRFVRGSRSKDRAWRKRFGSGTMKESEK</sequence>
<evidence type="ECO:0000256" key="2">
    <source>
        <dbReference type="ARBA" id="ARBA00004651"/>
    </source>
</evidence>
<dbReference type="AlphaFoldDB" id="A0A9D2QFN5"/>
<dbReference type="Proteomes" id="UP000823922">
    <property type="component" value="Unassembled WGS sequence"/>
</dbReference>
<comment type="subcellular location">
    <subcellularLocation>
        <location evidence="2">Cell membrane</location>
        <topology evidence="2">Multi-pass membrane protein</topology>
    </subcellularLocation>
</comment>
<proteinExistence type="inferred from homology"/>
<name>A0A9D2QFN5_9FIRM</name>
<feature type="transmembrane region" description="Helical" evidence="13">
    <location>
        <begin position="207"/>
        <end position="231"/>
    </location>
</feature>